<dbReference type="RefSeq" id="WP_111456105.1">
    <property type="nucleotide sequence ID" value="NZ_QFYP01000001.1"/>
</dbReference>
<dbReference type="InterPro" id="IPR011006">
    <property type="entry name" value="CheY-like_superfamily"/>
</dbReference>
<evidence type="ECO:0000313" key="5">
    <source>
        <dbReference type="EMBL" id="RAK58812.1"/>
    </source>
</evidence>
<organism evidence="5 6">
    <name type="scientific">Phenylobacterium hankyongense</name>
    <dbReference type="NCBI Taxonomy" id="1813876"/>
    <lineage>
        <taxon>Bacteria</taxon>
        <taxon>Pseudomonadati</taxon>
        <taxon>Pseudomonadota</taxon>
        <taxon>Alphaproteobacteria</taxon>
        <taxon>Caulobacterales</taxon>
        <taxon>Caulobacteraceae</taxon>
        <taxon>Phenylobacterium</taxon>
    </lineage>
</organism>
<protein>
    <submittedName>
        <fullName evidence="5">Response regulator</fullName>
    </submittedName>
</protein>
<evidence type="ECO:0000256" key="1">
    <source>
        <dbReference type="ARBA" id="ARBA00022553"/>
    </source>
</evidence>
<comment type="caution">
    <text evidence="5">The sequence shown here is derived from an EMBL/GenBank/DDBJ whole genome shotgun (WGS) entry which is preliminary data.</text>
</comment>
<dbReference type="OrthoDB" id="9786548at2"/>
<gene>
    <name evidence="5" type="ORF">DJ021_02860</name>
</gene>
<keyword evidence="1 2" id="KW-0597">Phosphoprotein</keyword>
<dbReference type="PANTHER" id="PTHR44591:SF3">
    <property type="entry name" value="RESPONSE REGULATORY DOMAIN-CONTAINING PROTEIN"/>
    <property type="match status" value="1"/>
</dbReference>
<proteinExistence type="predicted"/>
<dbReference type="SUPFAM" id="SSF52172">
    <property type="entry name" value="CheY-like"/>
    <property type="match status" value="1"/>
</dbReference>
<dbReference type="GO" id="GO:0000160">
    <property type="term" value="P:phosphorelay signal transduction system"/>
    <property type="evidence" value="ECO:0007669"/>
    <property type="project" value="InterPro"/>
</dbReference>
<evidence type="ECO:0000256" key="3">
    <source>
        <dbReference type="SAM" id="MobiDB-lite"/>
    </source>
</evidence>
<name>A0A328AUJ1_9CAUL</name>
<feature type="domain" description="Response regulatory" evidence="4">
    <location>
        <begin position="7"/>
        <end position="126"/>
    </location>
</feature>
<dbReference type="PANTHER" id="PTHR44591">
    <property type="entry name" value="STRESS RESPONSE REGULATOR PROTEIN 1"/>
    <property type="match status" value="1"/>
</dbReference>
<evidence type="ECO:0000256" key="2">
    <source>
        <dbReference type="PROSITE-ProRule" id="PRU00169"/>
    </source>
</evidence>
<feature type="region of interest" description="Disordered" evidence="3">
    <location>
        <begin position="143"/>
        <end position="171"/>
    </location>
</feature>
<feature type="modified residue" description="4-aspartylphosphate" evidence="2">
    <location>
        <position position="57"/>
    </location>
</feature>
<dbReference type="InterPro" id="IPR050595">
    <property type="entry name" value="Bact_response_regulator"/>
</dbReference>
<evidence type="ECO:0000313" key="6">
    <source>
        <dbReference type="Proteomes" id="UP000249842"/>
    </source>
</evidence>
<dbReference type="SMART" id="SM00448">
    <property type="entry name" value="REC"/>
    <property type="match status" value="1"/>
</dbReference>
<reference evidence="6" key="1">
    <citation type="submission" date="2018-05" db="EMBL/GenBank/DDBJ databases">
        <authorList>
            <person name="Li X."/>
        </authorList>
    </citation>
    <scope>NUCLEOTIDE SEQUENCE [LARGE SCALE GENOMIC DNA]</scope>
    <source>
        <strain evidence="6">HKS-05</strain>
    </source>
</reference>
<dbReference type="AlphaFoldDB" id="A0A328AUJ1"/>
<dbReference type="Pfam" id="PF00072">
    <property type="entry name" value="Response_reg"/>
    <property type="match status" value="1"/>
</dbReference>
<dbReference type="EMBL" id="QFYP01000001">
    <property type="protein sequence ID" value="RAK58812.1"/>
    <property type="molecule type" value="Genomic_DNA"/>
</dbReference>
<dbReference type="PROSITE" id="PS50110">
    <property type="entry name" value="RESPONSE_REGULATORY"/>
    <property type="match status" value="1"/>
</dbReference>
<dbReference type="Proteomes" id="UP000249842">
    <property type="component" value="Unassembled WGS sequence"/>
</dbReference>
<accession>A0A328AUJ1</accession>
<evidence type="ECO:0000259" key="4">
    <source>
        <dbReference type="PROSITE" id="PS50110"/>
    </source>
</evidence>
<dbReference type="Gene3D" id="3.40.50.2300">
    <property type="match status" value="1"/>
</dbReference>
<dbReference type="InterPro" id="IPR001789">
    <property type="entry name" value="Sig_transdc_resp-reg_receiver"/>
</dbReference>
<keyword evidence="6" id="KW-1185">Reference proteome</keyword>
<sequence length="171" mass="18974">MRYERLRVLLVDDNHHMRALLAEVLRAIGVREIHEAGDGVEGMQMLRDHPVDVVMTDLSMPAMDGLEFVRLIRSSADSPNLMVPVIVVSGRSTAKAVLETRDAGANEFLAKPITARGVIDRIHQVVEHARPYVKIEGYFGPDRRRRQDPAHAAPWRRAGDEALPKAAAAEG</sequence>